<accession>A0A086PAA6</accession>
<name>A0A086PAA6_SPHHM</name>
<organism evidence="1 2">
    <name type="scientific">Sphingobium herbicidovorans (strain ATCC 700291 / DSM 11019 / CCUG 56400 / KCTC 2939 / LMG 18315 / NBRC 16415 / MH)</name>
    <name type="common">Sphingomonas herbicidovorans</name>
    <dbReference type="NCBI Taxonomy" id="1219045"/>
    <lineage>
        <taxon>Bacteria</taxon>
        <taxon>Pseudomonadati</taxon>
        <taxon>Pseudomonadota</taxon>
        <taxon>Alphaproteobacteria</taxon>
        <taxon>Sphingomonadales</taxon>
        <taxon>Sphingomonadaceae</taxon>
        <taxon>Sphingobium</taxon>
    </lineage>
</organism>
<comment type="caution">
    <text evidence="1">The sequence shown here is derived from an EMBL/GenBank/DDBJ whole genome shotgun (WGS) entry which is preliminary data.</text>
</comment>
<sequence>MLANLRHDMLREIGKVSLYIVEASVAPERIAQNPGDKSIDQRIALLCRHEVLHRDHAMLAIDDRQIEQAIEIGGKIQPVIDIEEDLTFAIDMRKDLGPRREAADRIPEFRRAAPRLVQVIEQQVRDLMRCNEGAPVPVGRSPFGESTPVDPALSLRAELGFTRG</sequence>
<evidence type="ECO:0000313" key="2">
    <source>
        <dbReference type="Proteomes" id="UP000024284"/>
    </source>
</evidence>
<dbReference type="RefSeq" id="WP_062792986.1">
    <property type="nucleotide sequence ID" value="NZ_BCZD01000005.1"/>
</dbReference>
<protein>
    <submittedName>
        <fullName evidence="1">Uncharacterized protein</fullName>
    </submittedName>
</protein>
<proteinExistence type="predicted"/>
<dbReference type="AlphaFoldDB" id="A0A086PAA6"/>
<dbReference type="STRING" id="76947.GCA_002080435_01464"/>
<gene>
    <name evidence="1" type="ORF">BV98_001526</name>
</gene>
<dbReference type="Proteomes" id="UP000024284">
    <property type="component" value="Unassembled WGS sequence"/>
</dbReference>
<dbReference type="EMBL" id="JFZA02000012">
    <property type="protein sequence ID" value="KFG90324.1"/>
    <property type="molecule type" value="Genomic_DNA"/>
</dbReference>
<keyword evidence="2" id="KW-1185">Reference proteome</keyword>
<evidence type="ECO:0000313" key="1">
    <source>
        <dbReference type="EMBL" id="KFG90324.1"/>
    </source>
</evidence>
<reference evidence="1" key="1">
    <citation type="submission" date="2014-08" db="EMBL/GenBank/DDBJ databases">
        <title>Draft genome sequences of Sphingobium herbicidovorans.</title>
        <authorList>
            <person name="Gan H.M."/>
            <person name="Gan H.Y."/>
            <person name="Savka M.A."/>
        </authorList>
    </citation>
    <scope>NUCLEOTIDE SEQUENCE [LARGE SCALE GENOMIC DNA]</scope>
    <source>
        <strain evidence="1">NBRC 16415</strain>
    </source>
</reference>